<dbReference type="Proteomes" id="UP000238157">
    <property type="component" value="Unassembled WGS sequence"/>
</dbReference>
<dbReference type="SUPFAM" id="SSF109604">
    <property type="entry name" value="HD-domain/PDEase-like"/>
    <property type="match status" value="1"/>
</dbReference>
<dbReference type="Pfam" id="PF01966">
    <property type="entry name" value="HD"/>
    <property type="match status" value="1"/>
</dbReference>
<dbReference type="AlphaFoldDB" id="A0A2T0WH34"/>
<evidence type="ECO:0000259" key="1">
    <source>
        <dbReference type="Pfam" id="PF01966"/>
    </source>
</evidence>
<evidence type="ECO:0000313" key="3">
    <source>
        <dbReference type="Proteomes" id="UP000238157"/>
    </source>
</evidence>
<dbReference type="InterPro" id="IPR003607">
    <property type="entry name" value="HD/PDEase_dom"/>
</dbReference>
<name>A0A2T0WH34_9BACT</name>
<proteinExistence type="predicted"/>
<dbReference type="InterPro" id="IPR006674">
    <property type="entry name" value="HD_domain"/>
</dbReference>
<comment type="caution">
    <text evidence="2">The sequence shown here is derived from an EMBL/GenBank/DDBJ whole genome shotgun (WGS) entry which is preliminary data.</text>
</comment>
<feature type="domain" description="HD" evidence="1">
    <location>
        <begin position="28"/>
        <end position="123"/>
    </location>
</feature>
<dbReference type="OrthoDB" id="5728337at2"/>
<dbReference type="EMBL" id="PVTR01000010">
    <property type="protein sequence ID" value="PRY85982.1"/>
    <property type="molecule type" value="Genomic_DNA"/>
</dbReference>
<protein>
    <recommendedName>
        <fullName evidence="1">HD domain-containing protein</fullName>
    </recommendedName>
</protein>
<dbReference type="Gene3D" id="1.10.3210.10">
    <property type="entry name" value="Hypothetical protein af1432"/>
    <property type="match status" value="1"/>
</dbReference>
<dbReference type="RefSeq" id="WP_106134788.1">
    <property type="nucleotide sequence ID" value="NZ_PVTR01000010.1"/>
</dbReference>
<sequence length="196" mass="22743">MVDFENIKAEFLHRLENDLPPHLTYHNAQHTQYVLNRAIEIAIEENVAEKDLELVKLAALYHDAGFLVQKDEHEALGCTIIRKEFASFGLSPATIDRVCGMVMATKIPQNPQNLLEKIVADADLEYLGTDLFDIGSDRLYRELKFDNPDLTKKEWLEIQIKFLSAHRYHTSYCLKHREPIKRVHIEKLKSNLTEMN</sequence>
<reference evidence="2 3" key="1">
    <citation type="submission" date="2018-03" db="EMBL/GenBank/DDBJ databases">
        <title>Genomic Encyclopedia of Archaeal and Bacterial Type Strains, Phase II (KMG-II): from individual species to whole genera.</title>
        <authorList>
            <person name="Goeker M."/>
        </authorList>
    </citation>
    <scope>NUCLEOTIDE SEQUENCE [LARGE SCALE GENOMIC DNA]</scope>
    <source>
        <strain evidence="2 3">DSM 27929</strain>
    </source>
</reference>
<accession>A0A2T0WH34</accession>
<dbReference type="CDD" id="cd00077">
    <property type="entry name" value="HDc"/>
    <property type="match status" value="1"/>
</dbReference>
<evidence type="ECO:0000313" key="2">
    <source>
        <dbReference type="EMBL" id="PRY85982.1"/>
    </source>
</evidence>
<keyword evidence="3" id="KW-1185">Reference proteome</keyword>
<gene>
    <name evidence="2" type="ORF">CLW00_110114</name>
</gene>
<organism evidence="2 3">
    <name type="scientific">Mongoliibacter ruber</name>
    <dbReference type="NCBI Taxonomy" id="1750599"/>
    <lineage>
        <taxon>Bacteria</taxon>
        <taxon>Pseudomonadati</taxon>
        <taxon>Bacteroidota</taxon>
        <taxon>Cytophagia</taxon>
        <taxon>Cytophagales</taxon>
        <taxon>Cyclobacteriaceae</taxon>
        <taxon>Mongoliibacter</taxon>
    </lineage>
</organism>